<organism evidence="2">
    <name type="scientific">Tetraodon nigroviridis</name>
    <name type="common">Spotted green pufferfish</name>
    <name type="synonym">Chelonodon nigroviridis</name>
    <dbReference type="NCBI Taxonomy" id="99883"/>
    <lineage>
        <taxon>Eukaryota</taxon>
        <taxon>Metazoa</taxon>
        <taxon>Chordata</taxon>
        <taxon>Craniata</taxon>
        <taxon>Vertebrata</taxon>
        <taxon>Euteleostomi</taxon>
        <taxon>Actinopterygii</taxon>
        <taxon>Neopterygii</taxon>
        <taxon>Teleostei</taxon>
        <taxon>Neoteleostei</taxon>
        <taxon>Acanthomorphata</taxon>
        <taxon>Eupercaria</taxon>
        <taxon>Tetraodontiformes</taxon>
        <taxon>Tetradontoidea</taxon>
        <taxon>Tetraodontidae</taxon>
        <taxon>Tetraodon</taxon>
    </lineage>
</organism>
<dbReference type="OrthoDB" id="269822at2759"/>
<feature type="non-terminal residue" evidence="2">
    <location>
        <position position="118"/>
    </location>
</feature>
<proteinExistence type="predicted"/>
<feature type="region of interest" description="Disordered" evidence="1">
    <location>
        <begin position="1"/>
        <end position="118"/>
    </location>
</feature>
<protein>
    <submittedName>
        <fullName evidence="2">Chromosome undetermined SCAF10688, whole genome shotgun sequence</fullName>
    </submittedName>
</protein>
<feature type="compositionally biased region" description="Basic and acidic residues" evidence="1">
    <location>
        <begin position="100"/>
        <end position="118"/>
    </location>
</feature>
<gene>
    <name evidence="2" type="ORF">GSTENG00008923001</name>
</gene>
<reference evidence="2" key="1">
    <citation type="journal article" date="2004" name="Nature">
        <title>Genome duplication in the teleost fish Tetraodon nigroviridis reveals the early vertebrate proto-karyotype.</title>
        <authorList>
            <person name="Jaillon O."/>
            <person name="Aury J.-M."/>
            <person name="Brunet F."/>
            <person name="Petit J.-L."/>
            <person name="Stange-Thomann N."/>
            <person name="Mauceli E."/>
            <person name="Bouneau L."/>
            <person name="Fischer C."/>
            <person name="Ozouf-Costaz C."/>
            <person name="Bernot A."/>
            <person name="Nicaud S."/>
            <person name="Jaffe D."/>
            <person name="Fisher S."/>
            <person name="Lutfalla G."/>
            <person name="Dossat C."/>
            <person name="Segurens B."/>
            <person name="Dasilva C."/>
            <person name="Salanoubat M."/>
            <person name="Levy M."/>
            <person name="Boudet N."/>
            <person name="Castellano S."/>
            <person name="Anthouard V."/>
            <person name="Jubin C."/>
            <person name="Castelli V."/>
            <person name="Katinka M."/>
            <person name="Vacherie B."/>
            <person name="Biemont C."/>
            <person name="Skalli Z."/>
            <person name="Cattolico L."/>
            <person name="Poulain J."/>
            <person name="De Berardinis V."/>
            <person name="Cruaud C."/>
            <person name="Duprat S."/>
            <person name="Brottier P."/>
            <person name="Coutanceau J.-P."/>
            <person name="Gouzy J."/>
            <person name="Parra G."/>
            <person name="Lardier G."/>
            <person name="Chapple C."/>
            <person name="McKernan K.J."/>
            <person name="McEwan P."/>
            <person name="Bosak S."/>
            <person name="Kellis M."/>
            <person name="Volff J.-N."/>
            <person name="Guigo R."/>
            <person name="Zody M.C."/>
            <person name="Mesirov J."/>
            <person name="Lindblad-Toh K."/>
            <person name="Birren B."/>
            <person name="Nusbaum C."/>
            <person name="Kahn D."/>
            <person name="Robinson-Rechavi M."/>
            <person name="Laudet V."/>
            <person name="Schachter V."/>
            <person name="Quetier F."/>
            <person name="Saurin W."/>
            <person name="Scarpelli C."/>
            <person name="Wincker P."/>
            <person name="Lander E.S."/>
            <person name="Weissenbach J."/>
            <person name="Roest Crollius H."/>
        </authorList>
    </citation>
    <scope>NUCLEOTIDE SEQUENCE [LARGE SCALE GENOMIC DNA]</scope>
</reference>
<evidence type="ECO:0000256" key="1">
    <source>
        <dbReference type="SAM" id="MobiDB-lite"/>
    </source>
</evidence>
<name>Q4T1A5_TETNG</name>
<feature type="compositionally biased region" description="Polar residues" evidence="1">
    <location>
        <begin position="83"/>
        <end position="92"/>
    </location>
</feature>
<accession>Q4T1A5</accession>
<sequence length="118" mass="12664">ARTPSGIKGLFHKHPKQASLDGHAAAQHSHKHPFGAHLLRRTASAPTKGQPKIPKGFPEITNDNSSEGASVEREPENKVSAAVSHQPTTLHQGDSLAQEKGQRDHPDTNGTIHPEEAK</sequence>
<evidence type="ECO:0000313" key="2">
    <source>
        <dbReference type="EMBL" id="CAF93327.1"/>
    </source>
</evidence>
<reference evidence="2" key="2">
    <citation type="submission" date="2004-02" db="EMBL/GenBank/DDBJ databases">
        <authorList>
            <consortium name="Genoscope"/>
            <consortium name="Whitehead Institute Centre for Genome Research"/>
        </authorList>
    </citation>
    <scope>NUCLEOTIDE SEQUENCE</scope>
</reference>
<dbReference type="AlphaFoldDB" id="Q4T1A5"/>
<dbReference type="KEGG" id="tng:GSTEN00008923G001"/>
<feature type="compositionally biased region" description="Basic residues" evidence="1">
    <location>
        <begin position="28"/>
        <end position="40"/>
    </location>
</feature>
<dbReference type="EMBL" id="CAAE01010688">
    <property type="protein sequence ID" value="CAF93327.1"/>
    <property type="molecule type" value="Genomic_DNA"/>
</dbReference>
<feature type="non-terminal residue" evidence="2">
    <location>
        <position position="1"/>
    </location>
</feature>